<dbReference type="SUPFAM" id="SSF53448">
    <property type="entry name" value="Nucleotide-diphospho-sugar transferases"/>
    <property type="match status" value="1"/>
</dbReference>
<keyword evidence="1" id="KW-0808">Transferase</keyword>
<dbReference type="GO" id="GO:0016740">
    <property type="term" value="F:transferase activity"/>
    <property type="evidence" value="ECO:0007669"/>
    <property type="project" value="UniProtKB-KW"/>
</dbReference>
<accession>A0A4R0P2E1</accession>
<evidence type="ECO:0000313" key="1">
    <source>
        <dbReference type="EMBL" id="TCD07732.1"/>
    </source>
</evidence>
<dbReference type="RefSeq" id="WP_131560022.1">
    <property type="nucleotide sequence ID" value="NZ_SJSN01000010.1"/>
</dbReference>
<keyword evidence="2" id="KW-1185">Reference proteome</keyword>
<dbReference type="OrthoDB" id="9785375at2"/>
<dbReference type="Proteomes" id="UP000291485">
    <property type="component" value="Unassembled WGS sequence"/>
</dbReference>
<proteinExistence type="predicted"/>
<protein>
    <submittedName>
        <fullName evidence="1">Nucleotide-diphospho-sugar transferase</fullName>
    </submittedName>
</protein>
<name>A0A4R0P2E1_9SPHI</name>
<evidence type="ECO:0000313" key="2">
    <source>
        <dbReference type="Proteomes" id="UP000291485"/>
    </source>
</evidence>
<organism evidence="1 2">
    <name type="scientific">Pedobacter frigidisoli</name>
    <dbReference type="NCBI Taxonomy" id="2530455"/>
    <lineage>
        <taxon>Bacteria</taxon>
        <taxon>Pseudomonadati</taxon>
        <taxon>Bacteroidota</taxon>
        <taxon>Sphingobacteriia</taxon>
        <taxon>Sphingobacteriales</taxon>
        <taxon>Sphingobacteriaceae</taxon>
        <taxon>Pedobacter</taxon>
    </lineage>
</organism>
<dbReference type="EMBL" id="SJSN01000010">
    <property type="protein sequence ID" value="TCD07732.1"/>
    <property type="molecule type" value="Genomic_DNA"/>
</dbReference>
<sequence>MYDIPILFLIFNRPSQTKLVFEEIRKQKPKYLFVAADGPRNLNGLDEQLCAETRDIISLIDWDCELRTLFRSENLGSKKAVSLAISWFFKHHELGVILEDDCLPNESFFSFTKSLLHKFQNDERIMMINGCSFQPRPLDSNSYYFSKYVHVWGWASWRRAWDLYNVDLISETKEERNTVIEQTFKSRREQQQWKHNLGLISEGLDAWDYQWMYWIWKNKGITVTPWLNMISNIGFGSDATHTFDERSSQSRMKQYKLNNIFHPEEVSINIKADSIERSNTIVSPLRQALFWKIRANIKYTLSILSYWKR</sequence>
<gene>
    <name evidence="1" type="ORF">EZ449_14460</name>
</gene>
<comment type="caution">
    <text evidence="1">The sequence shown here is derived from an EMBL/GenBank/DDBJ whole genome shotgun (WGS) entry which is preliminary data.</text>
</comment>
<dbReference type="AlphaFoldDB" id="A0A4R0P2E1"/>
<reference evidence="1 2" key="1">
    <citation type="submission" date="2019-02" db="EMBL/GenBank/DDBJ databases">
        <title>Pedobacter sp. RP-3-11 sp. nov., isolated from Arctic soil.</title>
        <authorList>
            <person name="Dahal R.H."/>
        </authorList>
    </citation>
    <scope>NUCLEOTIDE SEQUENCE [LARGE SCALE GENOMIC DNA]</scope>
    <source>
        <strain evidence="1 2">RP-3-11</strain>
    </source>
</reference>
<dbReference type="InterPro" id="IPR029044">
    <property type="entry name" value="Nucleotide-diphossugar_trans"/>
</dbReference>
<dbReference type="Gene3D" id="3.90.550.10">
    <property type="entry name" value="Spore Coat Polysaccharide Biosynthesis Protein SpsA, Chain A"/>
    <property type="match status" value="1"/>
</dbReference>